<reference evidence="1 2" key="1">
    <citation type="submission" date="2014-10" db="EMBL/GenBank/DDBJ databases">
        <title>Draft genome of the hookworm Ancylostoma caninum.</title>
        <authorList>
            <person name="Mitreva M."/>
        </authorList>
    </citation>
    <scope>NUCLEOTIDE SEQUENCE [LARGE SCALE GENOMIC DNA]</scope>
    <source>
        <strain evidence="1 2">Baltimore</strain>
    </source>
</reference>
<dbReference type="OrthoDB" id="5830942at2759"/>
<dbReference type="Proteomes" id="UP000252519">
    <property type="component" value="Unassembled WGS sequence"/>
</dbReference>
<dbReference type="EMBL" id="JOJR01000538">
    <property type="protein sequence ID" value="RCN36632.1"/>
    <property type="molecule type" value="Genomic_DNA"/>
</dbReference>
<protein>
    <submittedName>
        <fullName evidence="1">Uncharacterized protein</fullName>
    </submittedName>
</protein>
<proteinExistence type="predicted"/>
<sequence length="267" mass="28524">MLRNAKFITSEMTYLGIGFASYVDEPRGVVVSYVNEKDIPLHAKGDLSAVELYTGSEAISPSIKAENDISDVKPPATKFGASSPPQVIEAKGDLSAVELYTGSEAISPSIKAENDISDVKPPATKFGASSPPQVIEAKGDLSAVELYTGSEAISPSIKAENDISDVKPPAFPSGTLSTPDMIDVKVDNSAKECVDSTVENREETNPALLKKVFAVSGERLLTLFRFCPECGTEISRKRSAVLSEEGPSPVVHFVCKNCQGKQSWYGM</sequence>
<keyword evidence="2" id="KW-1185">Reference proteome</keyword>
<evidence type="ECO:0000313" key="2">
    <source>
        <dbReference type="Proteomes" id="UP000252519"/>
    </source>
</evidence>
<dbReference type="AlphaFoldDB" id="A0A368FWZ0"/>
<organism evidence="1 2">
    <name type="scientific">Ancylostoma caninum</name>
    <name type="common">Dog hookworm</name>
    <dbReference type="NCBI Taxonomy" id="29170"/>
    <lineage>
        <taxon>Eukaryota</taxon>
        <taxon>Metazoa</taxon>
        <taxon>Ecdysozoa</taxon>
        <taxon>Nematoda</taxon>
        <taxon>Chromadorea</taxon>
        <taxon>Rhabditida</taxon>
        <taxon>Rhabditina</taxon>
        <taxon>Rhabditomorpha</taxon>
        <taxon>Strongyloidea</taxon>
        <taxon>Ancylostomatidae</taxon>
        <taxon>Ancylostomatinae</taxon>
        <taxon>Ancylostoma</taxon>
    </lineage>
</organism>
<accession>A0A368FWZ0</accession>
<evidence type="ECO:0000313" key="1">
    <source>
        <dbReference type="EMBL" id="RCN36632.1"/>
    </source>
</evidence>
<gene>
    <name evidence="1" type="ORF">ANCCAN_17473</name>
</gene>
<comment type="caution">
    <text evidence="1">The sequence shown here is derived from an EMBL/GenBank/DDBJ whole genome shotgun (WGS) entry which is preliminary data.</text>
</comment>
<name>A0A368FWZ0_ANCCA</name>